<dbReference type="Ensembl" id="ENSMSIT00000043679.1">
    <property type="protein sequence ID" value="ENSMSIP00000034651.1"/>
    <property type="gene ID" value="ENSMSIG00000028897.1"/>
</dbReference>
<proteinExistence type="predicted"/>
<dbReference type="PANTHER" id="PTHR46914:SF1">
    <property type="entry name" value="BACULOVIRAL IAP REPEAT-CONTAINING PROTEIN 1"/>
    <property type="match status" value="1"/>
</dbReference>
<evidence type="ECO:0000259" key="7">
    <source>
        <dbReference type="PROSITE" id="PS50837"/>
    </source>
</evidence>
<dbReference type="SUPFAM" id="SSF52540">
    <property type="entry name" value="P-loop containing nucleoside triphosphate hydrolases"/>
    <property type="match status" value="1"/>
</dbReference>
<reference evidence="8" key="2">
    <citation type="submission" date="2025-09" db="UniProtKB">
        <authorList>
            <consortium name="Ensembl"/>
        </authorList>
    </citation>
    <scope>IDENTIFICATION</scope>
</reference>
<dbReference type="InterPro" id="IPR040535">
    <property type="entry name" value="NLRC4_HD"/>
</dbReference>
<dbReference type="Pfam" id="PF00653">
    <property type="entry name" value="BIR"/>
    <property type="match status" value="1"/>
</dbReference>
<keyword evidence="4" id="KW-0547">Nucleotide-binding</keyword>
<evidence type="ECO:0000256" key="1">
    <source>
        <dbReference type="ARBA" id="ARBA00022703"/>
    </source>
</evidence>
<feature type="domain" description="NACHT" evidence="7">
    <location>
        <begin position="218"/>
        <end position="512"/>
    </location>
</feature>
<dbReference type="PROSITE" id="PS50143">
    <property type="entry name" value="BIR_REPEAT_2"/>
    <property type="match status" value="1"/>
</dbReference>
<evidence type="ECO:0000256" key="6">
    <source>
        <dbReference type="ARBA" id="ARBA00022840"/>
    </source>
</evidence>
<dbReference type="PANTHER" id="PTHR46914">
    <property type="entry name" value="BACULOVIRAL IAP REPEAT-CONTAINING PROTEIN 1"/>
    <property type="match status" value="1"/>
</dbReference>
<dbReference type="GO" id="GO:0043066">
    <property type="term" value="P:negative regulation of apoptotic process"/>
    <property type="evidence" value="ECO:0007669"/>
    <property type="project" value="InterPro"/>
</dbReference>
<dbReference type="FunFam" id="3.80.10.10:FF:000316">
    <property type="entry name" value="Baculoviral IAP repeat-containing protein 1"/>
    <property type="match status" value="1"/>
</dbReference>
<dbReference type="SMART" id="SM00382">
    <property type="entry name" value="AAA"/>
    <property type="match status" value="1"/>
</dbReference>
<dbReference type="InterPro" id="IPR003593">
    <property type="entry name" value="AAA+_ATPase"/>
</dbReference>
<evidence type="ECO:0000256" key="2">
    <source>
        <dbReference type="ARBA" id="ARBA00022723"/>
    </source>
</evidence>
<keyword evidence="6" id="KW-0067">ATP-binding</keyword>
<dbReference type="CDD" id="cd00022">
    <property type="entry name" value="BIR"/>
    <property type="match status" value="1"/>
</dbReference>
<accession>A0A8C6IF83</accession>
<dbReference type="Pfam" id="PF05729">
    <property type="entry name" value="NACHT"/>
    <property type="match status" value="1"/>
</dbReference>
<name>A0A8C6IF83_MUSSI</name>
<evidence type="ECO:0000256" key="5">
    <source>
        <dbReference type="ARBA" id="ARBA00022833"/>
    </source>
</evidence>
<dbReference type="Gene3D" id="3.40.50.300">
    <property type="entry name" value="P-loop containing nucleotide triphosphate hydrolases"/>
    <property type="match status" value="1"/>
</dbReference>
<dbReference type="GO" id="GO:0070269">
    <property type="term" value="P:pyroptotic inflammatory response"/>
    <property type="evidence" value="ECO:0007669"/>
    <property type="project" value="TreeGrafter"/>
</dbReference>
<dbReference type="SUPFAM" id="SSF52047">
    <property type="entry name" value="RNI-like"/>
    <property type="match status" value="1"/>
</dbReference>
<dbReference type="Gene3D" id="1.10.1170.10">
    <property type="entry name" value="Inhibitor Of Apoptosis Protein (2mihbC-IAP-1), Chain A"/>
    <property type="match status" value="1"/>
</dbReference>
<dbReference type="InterPro" id="IPR032675">
    <property type="entry name" value="LRR_dom_sf"/>
</dbReference>
<keyword evidence="3" id="KW-0677">Repeat</keyword>
<reference evidence="8" key="1">
    <citation type="submission" date="2025-08" db="UniProtKB">
        <authorList>
            <consortium name="Ensembl"/>
        </authorList>
    </citation>
    <scope>IDENTIFICATION</scope>
</reference>
<dbReference type="Gene3D" id="3.80.10.10">
    <property type="entry name" value="Ribonuclease Inhibitor"/>
    <property type="match status" value="1"/>
</dbReference>
<dbReference type="GeneTree" id="ENSGT00940000163369"/>
<keyword evidence="2" id="KW-0479">Metal-binding</keyword>
<dbReference type="GO" id="GO:0006915">
    <property type="term" value="P:apoptotic process"/>
    <property type="evidence" value="ECO:0007669"/>
    <property type="project" value="UniProtKB-KW"/>
</dbReference>
<dbReference type="GO" id="GO:0016045">
    <property type="term" value="P:detection of bacterium"/>
    <property type="evidence" value="ECO:0007669"/>
    <property type="project" value="TreeGrafter"/>
</dbReference>
<evidence type="ECO:0000313" key="9">
    <source>
        <dbReference type="Proteomes" id="UP000694415"/>
    </source>
</evidence>
<dbReference type="InterPro" id="IPR053882">
    <property type="entry name" value="Nlrc4-like_WHD"/>
</dbReference>
<dbReference type="InterPro" id="IPR001370">
    <property type="entry name" value="BIR_rpt"/>
</dbReference>
<evidence type="ECO:0000313" key="8">
    <source>
        <dbReference type="Ensembl" id="ENSMSIP00000034651.1"/>
    </source>
</evidence>
<dbReference type="AlphaFoldDB" id="A0A8C6IF83"/>
<keyword evidence="9" id="KW-1185">Reference proteome</keyword>
<dbReference type="InterPro" id="IPR007111">
    <property type="entry name" value="NACHT_NTPase"/>
</dbReference>
<dbReference type="SUPFAM" id="SSF57924">
    <property type="entry name" value="Inhibitor of apoptosis (IAP) repeat"/>
    <property type="match status" value="1"/>
</dbReference>
<evidence type="ECO:0000256" key="3">
    <source>
        <dbReference type="ARBA" id="ARBA00022737"/>
    </source>
</evidence>
<keyword evidence="1" id="KW-0053">Apoptosis</keyword>
<dbReference type="GO" id="GO:0072557">
    <property type="term" value="C:IPAF inflammasome complex"/>
    <property type="evidence" value="ECO:0007669"/>
    <property type="project" value="TreeGrafter"/>
</dbReference>
<dbReference type="GO" id="GO:0046872">
    <property type="term" value="F:metal ion binding"/>
    <property type="evidence" value="ECO:0007669"/>
    <property type="project" value="UniProtKB-KW"/>
</dbReference>
<dbReference type="GO" id="GO:0042742">
    <property type="term" value="P:defense response to bacterium"/>
    <property type="evidence" value="ECO:0007669"/>
    <property type="project" value="TreeGrafter"/>
</dbReference>
<dbReference type="InterPro" id="IPR027417">
    <property type="entry name" value="P-loop_NTPase"/>
</dbReference>
<dbReference type="InterPro" id="IPR028789">
    <property type="entry name" value="Naip"/>
</dbReference>
<keyword evidence="5" id="KW-0862">Zinc</keyword>
<evidence type="ECO:0000256" key="4">
    <source>
        <dbReference type="ARBA" id="ARBA00022741"/>
    </source>
</evidence>
<protein>
    <recommendedName>
        <fullName evidence="7">NACHT domain-containing protein</fullName>
    </recommendedName>
</protein>
<dbReference type="FunFam" id="3.40.50.300:FF:001126">
    <property type="entry name" value="Baculoviral IAP repeat-containing protein 1"/>
    <property type="match status" value="1"/>
</dbReference>
<organism evidence="8 9">
    <name type="scientific">Mus spicilegus</name>
    <name type="common">Mound-building mouse</name>
    <dbReference type="NCBI Taxonomy" id="10103"/>
    <lineage>
        <taxon>Eukaryota</taxon>
        <taxon>Metazoa</taxon>
        <taxon>Chordata</taxon>
        <taxon>Craniata</taxon>
        <taxon>Vertebrata</taxon>
        <taxon>Euteleostomi</taxon>
        <taxon>Mammalia</taxon>
        <taxon>Eutheria</taxon>
        <taxon>Euarchontoglires</taxon>
        <taxon>Glires</taxon>
        <taxon>Rodentia</taxon>
        <taxon>Myomorpha</taxon>
        <taxon>Muroidea</taxon>
        <taxon>Muridae</taxon>
        <taxon>Murinae</taxon>
        <taxon>Mus</taxon>
        <taxon>Mus</taxon>
    </lineage>
</organism>
<sequence>MEKPRYSKTKPNLHNIFTHTDHTHSCKHTTDLNFNIKAYWSHLHPLPQAYCNDSVFAYEELRMDTFKDWPHESPVAVDALVRAGLFYTGRKDIVQCFSCGGCIENWAEGDDPIQEHNKFFPNCVFLQTLNSTWFGTYLPSTDLGQSETQWFQEARSLSEQLRDTYTKAIFRHMNLPEVCSSLGTDHLISCDVSIISKHISQPVQGALMIPEVFSNLSSVMCVEGETGSGKTTFLKRIAFLWASGCCPLLYRFQLVFYLSLSSITPGQELANIICAQLLGAGGCISEACLSSIIQQLQHQVLFLLDDYSGLASLPQALHTLITKNYLSRTCLLIAVHTNRVRGIRPYLDRSLEIKEFPLSNTVYILKKFFSHNIKRLLEFMVYFGQNEDLQGIHKTPLFVAAVCTDWFENPSDQRFQDVALFKSYMQYLSLKHKATAKPLQATVSSCGQLALTGLFSSCFEFNSDDLAEAGVDEDDELTTCLMSKFTAQRLRPVYRFLGPLFQEFLAAMRLTELLSSDRQEDQDLGLYYLRQINSPLKALTTYNNFLKYVFSHPSSKAGSTVISHLLHLVDETDLLENTYKNDDYVNHPPETSRIMKELKELWLLYPEYFSSFVSEHLLRIALNFAYESNTVAECSPFILQFLRGRTLALKVLNLQYFRDYPESLLLVKSLEVSINGNEIPAVLDYSVMEKRYEALQPPTIDQDYLSSFEKMKDWAKNVSENEEKFWSFMNNQNFNPPKISSGYWKLSPKPYKIPRLEVRVNFMGPADQALLQVLMEVFSASQSIEFCLFDSSGFLESIRPALELSKASVTKFSMSNLELSRAEQELLLTLPALQSLEISETNQLPEQLFHNLHKFLGLKELCVRLDGKPNVLSVLPREFPNLLHMEKLSIRTSREFDLSKLVKLIQNSSNLHVFHLKCNFLSNCGSLMTALASCKKLREIEFSGRCFEAMTFVNILTNFVSLKILNLKDQHFLDKETSEKFAQALGSLRNLEELFLPMGYMIHQVAKLIVQQCLQLPCLRVLAFHHILDNDSVIEIAREATRGGFQKLENLNISINHKITEEGYRNFFQALDNLPNLQELNISRHISECIQVQATTVKALGQCVSRLPSLTRLYMLSWLLDEEDMKVINDVKERHPQSKRLIIFWKLVVPFSPVVLE</sequence>
<dbReference type="Pfam" id="PF22524">
    <property type="entry name" value="WHD_Nlrc4"/>
    <property type="match status" value="1"/>
</dbReference>
<dbReference type="GO" id="GO:0005524">
    <property type="term" value="F:ATP binding"/>
    <property type="evidence" value="ECO:0007669"/>
    <property type="project" value="UniProtKB-KW"/>
</dbReference>
<dbReference type="Pfam" id="PF17889">
    <property type="entry name" value="NLRC4_HD"/>
    <property type="match status" value="1"/>
</dbReference>
<dbReference type="PROSITE" id="PS50837">
    <property type="entry name" value="NACHT"/>
    <property type="match status" value="1"/>
</dbReference>
<dbReference type="GO" id="GO:0043027">
    <property type="term" value="F:cysteine-type endopeptidase inhibitor activity involved in apoptotic process"/>
    <property type="evidence" value="ECO:0007669"/>
    <property type="project" value="InterPro"/>
</dbReference>
<dbReference type="SMART" id="SM00238">
    <property type="entry name" value="BIR"/>
    <property type="match status" value="1"/>
</dbReference>
<dbReference type="Proteomes" id="UP000694415">
    <property type="component" value="Unplaced"/>
</dbReference>
<dbReference type="PROSITE" id="PS01282">
    <property type="entry name" value="BIR_REPEAT_1"/>
    <property type="match status" value="1"/>
</dbReference>